<dbReference type="OrthoDB" id="887394at2"/>
<evidence type="ECO:0000313" key="3">
    <source>
        <dbReference type="EMBL" id="RSK45683.1"/>
    </source>
</evidence>
<evidence type="ECO:0000313" key="4">
    <source>
        <dbReference type="Proteomes" id="UP000270291"/>
    </source>
</evidence>
<sequence>MSSGTDASVPDPATTTVNVIGGTLVAAGLVTLVVNSDSDSGSGTDWGGIFLVLIALSAIPVGVALLLYQGKNGRQRLKREARRQARKGTTPATAETPASATSGPSNRPLRKIGIGLLIGGAVLLAAGALLSPYGLLFFGLPGLILLISGLIISVSAI</sequence>
<dbReference type="InterPro" id="IPR036259">
    <property type="entry name" value="MFS_trans_sf"/>
</dbReference>
<name>A0A3R9NXK9_9BACT</name>
<feature type="transmembrane region" description="Helical" evidence="2">
    <location>
        <begin position="136"/>
        <end position="156"/>
    </location>
</feature>
<reference evidence="3 4" key="1">
    <citation type="submission" date="2018-12" db="EMBL/GenBank/DDBJ databases">
        <authorList>
            <person name="Feng G."/>
            <person name="Zhu H."/>
        </authorList>
    </citation>
    <scope>NUCLEOTIDE SEQUENCE [LARGE SCALE GENOMIC DNA]</scope>
    <source>
        <strain evidence="3 4">LMG 26000</strain>
    </source>
</reference>
<feature type="transmembrane region" description="Helical" evidence="2">
    <location>
        <begin position="112"/>
        <end position="130"/>
    </location>
</feature>
<evidence type="ECO:0000256" key="2">
    <source>
        <dbReference type="SAM" id="Phobius"/>
    </source>
</evidence>
<keyword evidence="2" id="KW-1133">Transmembrane helix</keyword>
<comment type="caution">
    <text evidence="3">The sequence shown here is derived from an EMBL/GenBank/DDBJ whole genome shotgun (WGS) entry which is preliminary data.</text>
</comment>
<feature type="compositionally biased region" description="Low complexity" evidence="1">
    <location>
        <begin position="88"/>
        <end position="105"/>
    </location>
</feature>
<keyword evidence="2" id="KW-0812">Transmembrane</keyword>
<feature type="transmembrane region" description="Helical" evidence="2">
    <location>
        <begin position="12"/>
        <end position="34"/>
    </location>
</feature>
<dbReference type="SUPFAM" id="SSF103473">
    <property type="entry name" value="MFS general substrate transporter"/>
    <property type="match status" value="1"/>
</dbReference>
<dbReference type="RefSeq" id="WP_125434662.1">
    <property type="nucleotide sequence ID" value="NZ_RWIU01000001.1"/>
</dbReference>
<protein>
    <submittedName>
        <fullName evidence="3">Uncharacterized protein</fullName>
    </submittedName>
</protein>
<dbReference type="Proteomes" id="UP000270291">
    <property type="component" value="Unassembled WGS sequence"/>
</dbReference>
<dbReference type="EMBL" id="RWIU01000001">
    <property type="protein sequence ID" value="RSK45683.1"/>
    <property type="molecule type" value="Genomic_DNA"/>
</dbReference>
<proteinExistence type="predicted"/>
<organism evidence="3 4">
    <name type="scientific">Hymenobacter perfusus</name>
    <dbReference type="NCBI Taxonomy" id="1236770"/>
    <lineage>
        <taxon>Bacteria</taxon>
        <taxon>Pseudomonadati</taxon>
        <taxon>Bacteroidota</taxon>
        <taxon>Cytophagia</taxon>
        <taxon>Cytophagales</taxon>
        <taxon>Hymenobacteraceae</taxon>
        <taxon>Hymenobacter</taxon>
    </lineage>
</organism>
<accession>A0A3R9NXK9</accession>
<gene>
    <name evidence="3" type="ORF">EI293_00485</name>
</gene>
<feature type="region of interest" description="Disordered" evidence="1">
    <location>
        <begin position="81"/>
        <end position="106"/>
    </location>
</feature>
<dbReference type="AlphaFoldDB" id="A0A3R9NXK9"/>
<feature type="transmembrane region" description="Helical" evidence="2">
    <location>
        <begin position="46"/>
        <end position="68"/>
    </location>
</feature>
<evidence type="ECO:0000256" key="1">
    <source>
        <dbReference type="SAM" id="MobiDB-lite"/>
    </source>
</evidence>
<keyword evidence="4" id="KW-1185">Reference proteome</keyword>
<keyword evidence="2" id="KW-0472">Membrane</keyword>